<dbReference type="EMBL" id="JAGUCN010000004">
    <property type="protein sequence ID" value="MBS2210840.1"/>
    <property type="molecule type" value="Genomic_DNA"/>
</dbReference>
<protein>
    <recommendedName>
        <fullName evidence="3">Disease resistance R13L4/SHOC-2-like LRR domain-containing protein</fullName>
    </recommendedName>
</protein>
<dbReference type="InterPro" id="IPR055414">
    <property type="entry name" value="LRR_R13L4/SHOC2-like"/>
</dbReference>
<accession>A0ABS5K772</accession>
<evidence type="ECO:0000313" key="4">
    <source>
        <dbReference type="EMBL" id="MBS2210840.1"/>
    </source>
</evidence>
<evidence type="ECO:0000313" key="5">
    <source>
        <dbReference type="Proteomes" id="UP000721861"/>
    </source>
</evidence>
<organism evidence="4 5">
    <name type="scientific">Carboxylicivirga mesophila</name>
    <dbReference type="NCBI Taxonomy" id="1166478"/>
    <lineage>
        <taxon>Bacteria</taxon>
        <taxon>Pseudomonadati</taxon>
        <taxon>Bacteroidota</taxon>
        <taxon>Bacteroidia</taxon>
        <taxon>Marinilabiliales</taxon>
        <taxon>Marinilabiliaceae</taxon>
        <taxon>Carboxylicivirga</taxon>
    </lineage>
</organism>
<name>A0ABS5K772_9BACT</name>
<dbReference type="Proteomes" id="UP000721861">
    <property type="component" value="Unassembled WGS sequence"/>
</dbReference>
<dbReference type="SUPFAM" id="SSF52058">
    <property type="entry name" value="L domain-like"/>
    <property type="match status" value="1"/>
</dbReference>
<dbReference type="PANTHER" id="PTHR48051:SF1">
    <property type="entry name" value="RAS SUPPRESSOR PROTEIN 1"/>
    <property type="match status" value="1"/>
</dbReference>
<keyword evidence="5" id="KW-1185">Reference proteome</keyword>
<dbReference type="Gene3D" id="3.80.10.10">
    <property type="entry name" value="Ribonuclease Inhibitor"/>
    <property type="match status" value="1"/>
</dbReference>
<dbReference type="InterPro" id="IPR050216">
    <property type="entry name" value="LRR_domain-containing"/>
</dbReference>
<sequence>MSDLNTIKRLNQQLQRPLKPIKKVSWITKGYVLNEHEQVTHLSIFKARLNGKVPSEIFDLKHLQYLDIRENELEQLPDDIGKLTKLEYLDARINNLASLPGRIVQLKKLTKLYLGQNQYQKIPAQIALMKQLILIDLTNNSITTDCHHLIKAAKLTNIYLNNNQISTFPFEQLNNGQWDELVLIDNPLMQKPDSVTNKVKRLIM</sequence>
<dbReference type="PANTHER" id="PTHR48051">
    <property type="match status" value="1"/>
</dbReference>
<comment type="caution">
    <text evidence="4">The sequence shown here is derived from an EMBL/GenBank/DDBJ whole genome shotgun (WGS) entry which is preliminary data.</text>
</comment>
<evidence type="ECO:0000259" key="3">
    <source>
        <dbReference type="Pfam" id="PF23598"/>
    </source>
</evidence>
<keyword evidence="1" id="KW-0433">Leucine-rich repeat</keyword>
<dbReference type="Pfam" id="PF23598">
    <property type="entry name" value="LRR_14"/>
    <property type="match status" value="1"/>
</dbReference>
<feature type="domain" description="Disease resistance R13L4/SHOC-2-like LRR" evidence="3">
    <location>
        <begin position="55"/>
        <end position="150"/>
    </location>
</feature>
<gene>
    <name evidence="4" type="ORF">KEM09_05490</name>
</gene>
<dbReference type="InterPro" id="IPR032675">
    <property type="entry name" value="LRR_dom_sf"/>
</dbReference>
<keyword evidence="2" id="KW-0677">Repeat</keyword>
<proteinExistence type="predicted"/>
<reference evidence="4 5" key="1">
    <citation type="journal article" date="2014" name="Int. J. Syst. Evol. Microbiol.">
        <title>Carboxylicivirga gen. nov. in the family Marinilabiliaceae with two novel species, Carboxylicivirga mesophila sp. nov. and Carboxylicivirga taeanensis sp. nov., and reclassification of Cytophaga fermentans as Saccharicrinis fermentans gen. nov., comb. nov.</title>
        <authorList>
            <person name="Yang S.H."/>
            <person name="Seo H.S."/>
            <person name="Woo J.H."/>
            <person name="Oh H.M."/>
            <person name="Jang H."/>
            <person name="Lee J.H."/>
            <person name="Kim S.J."/>
            <person name="Kwon K.K."/>
        </authorList>
    </citation>
    <scope>NUCLEOTIDE SEQUENCE [LARGE SCALE GENOMIC DNA]</scope>
    <source>
        <strain evidence="4 5">JCM 18290</strain>
    </source>
</reference>
<dbReference type="RefSeq" id="WP_212226532.1">
    <property type="nucleotide sequence ID" value="NZ_JAGUCN010000004.1"/>
</dbReference>
<dbReference type="SMART" id="SM00369">
    <property type="entry name" value="LRR_TYP"/>
    <property type="match status" value="3"/>
</dbReference>
<evidence type="ECO:0000256" key="2">
    <source>
        <dbReference type="ARBA" id="ARBA00022737"/>
    </source>
</evidence>
<dbReference type="InterPro" id="IPR003591">
    <property type="entry name" value="Leu-rich_rpt_typical-subtyp"/>
</dbReference>
<evidence type="ECO:0000256" key="1">
    <source>
        <dbReference type="ARBA" id="ARBA00022614"/>
    </source>
</evidence>